<dbReference type="AlphaFoldDB" id="A0A1H7BWJ6"/>
<keyword evidence="3 6" id="KW-0812">Transmembrane</keyword>
<proteinExistence type="predicted"/>
<feature type="transmembrane region" description="Helical" evidence="6">
    <location>
        <begin position="124"/>
        <end position="145"/>
    </location>
</feature>
<evidence type="ECO:0000256" key="6">
    <source>
        <dbReference type="SAM" id="Phobius"/>
    </source>
</evidence>
<keyword evidence="8" id="KW-1185">Reference proteome</keyword>
<evidence type="ECO:0000256" key="5">
    <source>
        <dbReference type="ARBA" id="ARBA00023136"/>
    </source>
</evidence>
<dbReference type="PANTHER" id="PTHR30482:SF17">
    <property type="entry name" value="ABC TRANSPORTER ATP-BINDING PROTEIN"/>
    <property type="match status" value="1"/>
</dbReference>
<dbReference type="STRING" id="915471.SAMN05216201_11947"/>
<dbReference type="InterPro" id="IPR001851">
    <property type="entry name" value="ABC_transp_permease"/>
</dbReference>
<dbReference type="EMBL" id="FNZE01000019">
    <property type="protein sequence ID" value="SEJ81394.1"/>
    <property type="molecule type" value="Genomic_DNA"/>
</dbReference>
<dbReference type="GO" id="GO:0005886">
    <property type="term" value="C:plasma membrane"/>
    <property type="evidence" value="ECO:0007669"/>
    <property type="project" value="UniProtKB-SubCell"/>
</dbReference>
<feature type="transmembrane region" description="Helical" evidence="6">
    <location>
        <begin position="95"/>
        <end position="117"/>
    </location>
</feature>
<reference evidence="8" key="1">
    <citation type="submission" date="2016-10" db="EMBL/GenBank/DDBJ databases">
        <authorList>
            <person name="Varghese N."/>
            <person name="Submissions S."/>
        </authorList>
    </citation>
    <scope>NUCLEOTIDE SEQUENCE [LARGE SCALE GENOMIC DNA]</scope>
    <source>
        <strain evidence="8">LMG 25967</strain>
    </source>
</reference>
<accession>A0A1H7BWJ6</accession>
<evidence type="ECO:0000313" key="8">
    <source>
        <dbReference type="Proteomes" id="UP000242930"/>
    </source>
</evidence>
<feature type="transmembrane region" description="Helical" evidence="6">
    <location>
        <begin position="293"/>
        <end position="315"/>
    </location>
</feature>
<evidence type="ECO:0000313" key="7">
    <source>
        <dbReference type="EMBL" id="SEJ81394.1"/>
    </source>
</evidence>
<keyword evidence="4 6" id="KW-1133">Transmembrane helix</keyword>
<evidence type="ECO:0000256" key="3">
    <source>
        <dbReference type="ARBA" id="ARBA00022692"/>
    </source>
</evidence>
<dbReference type="InterPro" id="IPR043428">
    <property type="entry name" value="LivM-like"/>
</dbReference>
<evidence type="ECO:0000256" key="4">
    <source>
        <dbReference type="ARBA" id="ARBA00022989"/>
    </source>
</evidence>
<keyword evidence="5 6" id="KW-0472">Membrane</keyword>
<dbReference type="Pfam" id="PF02653">
    <property type="entry name" value="BPD_transp_2"/>
    <property type="match status" value="1"/>
</dbReference>
<dbReference type="OrthoDB" id="9034298at2"/>
<protein>
    <submittedName>
        <fullName evidence="7">Branched-chain amino acid transport system permease protein</fullName>
    </submittedName>
</protein>
<sequence length="341" mass="36866">MSRRIIIDLACLATFALLPLLAALLDEPFLVSLFTRLAIYGMAAASLDLLIGYGALVSFGHAAFFGLGGYVVGIVAFHTAQLMPLWGWEGSNSALIVWPLALLCCALLGLVMGYLSLRTSGVQFIMITLAFSQMLYFILGSLSFYGGDDGILLNERNSLPGLDLNDANQFYYLCVALLVGWLLFCRRLVGSRFGFVLRGLKQSERRTVSLGLQPVRYRLTAFVIAGLGAGLAGILWANYALFVSPDMAAWQKSGELMAMVILGGVGTLLGPVLGAAAYLGLEQLLSLWTEHWLLAFGPLLLLVVLFGRQGIYGLLMKGADKPRRARARSALPPLAAQEVRP</sequence>
<evidence type="ECO:0000256" key="1">
    <source>
        <dbReference type="ARBA" id="ARBA00004429"/>
    </source>
</evidence>
<dbReference type="CDD" id="cd06581">
    <property type="entry name" value="TM_PBP1_LivM_like"/>
    <property type="match status" value="1"/>
</dbReference>
<dbReference type="RefSeq" id="WP_090313161.1">
    <property type="nucleotide sequence ID" value="NZ_FNZE01000019.1"/>
</dbReference>
<comment type="subcellular location">
    <subcellularLocation>
        <location evidence="1">Cell inner membrane</location>
        <topology evidence="1">Multi-pass membrane protein</topology>
    </subcellularLocation>
</comment>
<dbReference type="Proteomes" id="UP000242930">
    <property type="component" value="Unassembled WGS sequence"/>
</dbReference>
<gene>
    <name evidence="7" type="ORF">SAMN05216201_11947</name>
</gene>
<evidence type="ECO:0000256" key="2">
    <source>
        <dbReference type="ARBA" id="ARBA00022475"/>
    </source>
</evidence>
<feature type="transmembrane region" description="Helical" evidence="6">
    <location>
        <begin position="170"/>
        <end position="189"/>
    </location>
</feature>
<dbReference type="GO" id="GO:0015658">
    <property type="term" value="F:branched-chain amino acid transmembrane transporter activity"/>
    <property type="evidence" value="ECO:0007669"/>
    <property type="project" value="InterPro"/>
</dbReference>
<feature type="transmembrane region" description="Helical" evidence="6">
    <location>
        <begin position="215"/>
        <end position="236"/>
    </location>
</feature>
<feature type="transmembrane region" description="Helical" evidence="6">
    <location>
        <begin position="256"/>
        <end position="281"/>
    </location>
</feature>
<dbReference type="PANTHER" id="PTHR30482">
    <property type="entry name" value="HIGH-AFFINITY BRANCHED-CHAIN AMINO ACID TRANSPORT SYSTEM PERMEASE"/>
    <property type="match status" value="1"/>
</dbReference>
<feature type="transmembrane region" description="Helical" evidence="6">
    <location>
        <begin position="38"/>
        <end position="56"/>
    </location>
</feature>
<organism evidence="7 8">
    <name type="scientific">Pseudomonas linyingensis</name>
    <dbReference type="NCBI Taxonomy" id="915471"/>
    <lineage>
        <taxon>Bacteria</taxon>
        <taxon>Pseudomonadati</taxon>
        <taxon>Pseudomonadota</taxon>
        <taxon>Gammaproteobacteria</taxon>
        <taxon>Pseudomonadales</taxon>
        <taxon>Pseudomonadaceae</taxon>
        <taxon>Pseudomonas</taxon>
    </lineage>
</organism>
<name>A0A1H7BWJ6_9PSED</name>
<feature type="transmembrane region" description="Helical" evidence="6">
    <location>
        <begin position="63"/>
        <end position="83"/>
    </location>
</feature>
<keyword evidence="2" id="KW-1003">Cell membrane</keyword>